<organism evidence="2 3">
    <name type="scientific">Massilia haematophila</name>
    <dbReference type="NCBI Taxonomy" id="457923"/>
    <lineage>
        <taxon>Bacteria</taxon>
        <taxon>Pseudomonadati</taxon>
        <taxon>Pseudomonadota</taxon>
        <taxon>Betaproteobacteria</taxon>
        <taxon>Burkholderiales</taxon>
        <taxon>Oxalobacteraceae</taxon>
        <taxon>Telluria group</taxon>
        <taxon>Massilia</taxon>
    </lineage>
</organism>
<accession>A0ABV7PJJ4</accession>
<dbReference type="RefSeq" id="WP_312550964.1">
    <property type="nucleotide sequence ID" value="NZ_JBHRVV010000001.1"/>
</dbReference>
<dbReference type="CDD" id="cd00158">
    <property type="entry name" value="RHOD"/>
    <property type="match status" value="1"/>
</dbReference>
<dbReference type="SMART" id="SM00450">
    <property type="entry name" value="RHOD"/>
    <property type="match status" value="1"/>
</dbReference>
<proteinExistence type="predicted"/>
<protein>
    <submittedName>
        <fullName evidence="2">Rhodanese-like domain-containing protein</fullName>
    </submittedName>
</protein>
<dbReference type="Proteomes" id="UP001595665">
    <property type="component" value="Unassembled WGS sequence"/>
</dbReference>
<name>A0ABV7PJJ4_9BURK</name>
<dbReference type="EMBL" id="JBHRVV010000001">
    <property type="protein sequence ID" value="MFC3459368.1"/>
    <property type="molecule type" value="Genomic_DNA"/>
</dbReference>
<dbReference type="SUPFAM" id="SSF52821">
    <property type="entry name" value="Rhodanese/Cell cycle control phosphatase"/>
    <property type="match status" value="1"/>
</dbReference>
<evidence type="ECO:0000259" key="1">
    <source>
        <dbReference type="PROSITE" id="PS50206"/>
    </source>
</evidence>
<sequence>MFAMLMGLKSIAPRELHGRIGQGGLTVVDVNARRSWLQARVPGALNLAPEFDAGLLPADRGTPLVFYCSNPLCRKAPQAARRAGKLGYADVRVMSAGISGWLGAGLPVESGD</sequence>
<dbReference type="InterPro" id="IPR036873">
    <property type="entry name" value="Rhodanese-like_dom_sf"/>
</dbReference>
<reference evidence="3" key="1">
    <citation type="journal article" date="2019" name="Int. J. Syst. Evol. Microbiol.">
        <title>The Global Catalogue of Microorganisms (GCM) 10K type strain sequencing project: providing services to taxonomists for standard genome sequencing and annotation.</title>
        <authorList>
            <consortium name="The Broad Institute Genomics Platform"/>
            <consortium name="The Broad Institute Genome Sequencing Center for Infectious Disease"/>
            <person name="Wu L."/>
            <person name="Ma J."/>
        </authorList>
    </citation>
    <scope>NUCLEOTIDE SEQUENCE [LARGE SCALE GENOMIC DNA]</scope>
    <source>
        <strain evidence="3">CCM 7480</strain>
    </source>
</reference>
<evidence type="ECO:0000313" key="3">
    <source>
        <dbReference type="Proteomes" id="UP001595665"/>
    </source>
</evidence>
<evidence type="ECO:0000313" key="2">
    <source>
        <dbReference type="EMBL" id="MFC3459368.1"/>
    </source>
</evidence>
<dbReference type="InterPro" id="IPR001763">
    <property type="entry name" value="Rhodanese-like_dom"/>
</dbReference>
<dbReference type="Gene3D" id="3.40.250.10">
    <property type="entry name" value="Rhodanese-like domain"/>
    <property type="match status" value="1"/>
</dbReference>
<dbReference type="PROSITE" id="PS50206">
    <property type="entry name" value="RHODANESE_3"/>
    <property type="match status" value="1"/>
</dbReference>
<gene>
    <name evidence="2" type="ORF">ACFOPH_14115</name>
</gene>
<comment type="caution">
    <text evidence="2">The sequence shown here is derived from an EMBL/GenBank/DDBJ whole genome shotgun (WGS) entry which is preliminary data.</text>
</comment>
<dbReference type="Pfam" id="PF00581">
    <property type="entry name" value="Rhodanese"/>
    <property type="match status" value="1"/>
</dbReference>
<keyword evidence="3" id="KW-1185">Reference proteome</keyword>
<feature type="domain" description="Rhodanese" evidence="1">
    <location>
        <begin position="21"/>
        <end position="110"/>
    </location>
</feature>